<proteinExistence type="predicted"/>
<gene>
    <name evidence="2" type="ORF">GJR99_12895</name>
</gene>
<dbReference type="Proteomes" id="UP000443423">
    <property type="component" value="Unassembled WGS sequence"/>
</dbReference>
<comment type="caution">
    <text evidence="2">The sequence shown here is derived from an EMBL/GenBank/DDBJ whole genome shotgun (WGS) entry which is preliminary data.</text>
</comment>
<dbReference type="RefSeq" id="WP_151112791.1">
    <property type="nucleotide sequence ID" value="NZ_WKJQ01000001.1"/>
</dbReference>
<evidence type="ECO:0000313" key="2">
    <source>
        <dbReference type="EMBL" id="MRW97466.1"/>
    </source>
</evidence>
<sequence>MPFTLTCLSGCGFSTTADSREDVGVLVMEHMDDEHDTPVDPFEAGELALKRDNGPPDIRSN</sequence>
<dbReference type="OrthoDB" id="284272at2157"/>
<dbReference type="EMBL" id="WKJQ01000001">
    <property type="protein sequence ID" value="MRW97466.1"/>
    <property type="molecule type" value="Genomic_DNA"/>
</dbReference>
<keyword evidence="3" id="KW-1185">Reference proteome</keyword>
<accession>A0A6A8GBQ1</accession>
<reference evidence="2 3" key="1">
    <citation type="submission" date="2019-11" db="EMBL/GenBank/DDBJ databases">
        <title>Whole genome sequence of Haloferax sp. MBLA0078.</title>
        <authorList>
            <person name="Seo M.-J."/>
            <person name="Cho E.-S."/>
        </authorList>
    </citation>
    <scope>NUCLEOTIDE SEQUENCE [LARGE SCALE GENOMIC DNA]</scope>
    <source>
        <strain evidence="2 3">MBLA0078</strain>
    </source>
</reference>
<evidence type="ECO:0000256" key="1">
    <source>
        <dbReference type="SAM" id="MobiDB-lite"/>
    </source>
</evidence>
<protein>
    <submittedName>
        <fullName evidence="2">DUF1059 domain-containing protein</fullName>
    </submittedName>
</protein>
<feature type="region of interest" description="Disordered" evidence="1">
    <location>
        <begin position="34"/>
        <end position="61"/>
    </location>
</feature>
<name>A0A6A8GBQ1_9EURY</name>
<evidence type="ECO:0000313" key="3">
    <source>
        <dbReference type="Proteomes" id="UP000443423"/>
    </source>
</evidence>
<dbReference type="AlphaFoldDB" id="A0A6A8GBQ1"/>
<organism evidence="2 3">
    <name type="scientific">Haloferax marinum</name>
    <dbReference type="NCBI Taxonomy" id="2666143"/>
    <lineage>
        <taxon>Archaea</taxon>
        <taxon>Methanobacteriati</taxon>
        <taxon>Methanobacteriota</taxon>
        <taxon>Stenosarchaea group</taxon>
        <taxon>Halobacteria</taxon>
        <taxon>Halobacteriales</taxon>
        <taxon>Haloferacaceae</taxon>
        <taxon>Haloferax</taxon>
    </lineage>
</organism>
<feature type="compositionally biased region" description="Basic and acidic residues" evidence="1">
    <location>
        <begin position="48"/>
        <end position="61"/>
    </location>
</feature>